<proteinExistence type="predicted"/>
<dbReference type="Proteomes" id="UP000009376">
    <property type="component" value="Unassembled WGS sequence"/>
</dbReference>
<reference evidence="1 2" key="1">
    <citation type="journal article" date="2010" name="Proc. Natl. Acad. Sci. U.S.A.">
        <title>Enigmatic, ultrasmall, uncultivated Archaea.</title>
        <authorList>
            <person name="Baker B.J."/>
            <person name="Comolli L.R."/>
            <person name="Dick G.J."/>
            <person name="Hauser L.J."/>
            <person name="Hyatt D."/>
            <person name="Dill B.D."/>
            <person name="Land M.L."/>
            <person name="Verberkmoes N.C."/>
            <person name="Hettich R.L."/>
            <person name="Banfield J.F."/>
        </authorList>
    </citation>
    <scope>NUCLEOTIDE SEQUENCE [LARGE SCALE GENOMIC DNA]</scope>
</reference>
<sequence length="226" mass="26429">MVTKLEKALNDFEKSERIAIPYVYLPYSGKSYNPRVGLLYVPEHQRIFKGHTATTSPKALFISKRTDIDELPYDNKIDFNDDYSISKISHMNDGVEIMDPERIKENTSAYQSLLEDGLGLDPRYIISNYKEQLKKIDKGVYRTQLMRTSGGGLFCEICLSNSMMYEDEIRIYESKIETIRLYSTMGKRFENFGKYKDDFYMEAMPLIPSSRLLNNIQKTWEQQIKD</sequence>
<name>D6GV54_PARA5</name>
<dbReference type="EMBL" id="GG745551">
    <property type="protein sequence ID" value="EFD92855.1"/>
    <property type="molecule type" value="Genomic_DNA"/>
</dbReference>
<gene>
    <name evidence="1" type="ORF">BJBARM5_0358</name>
</gene>
<evidence type="ECO:0000313" key="2">
    <source>
        <dbReference type="Proteomes" id="UP000009376"/>
    </source>
</evidence>
<accession>D6GV54</accession>
<organism evidence="1 2">
    <name type="scientific">Candidatus Parvarchaeum acidophilus ARMAN-5</name>
    <dbReference type="NCBI Taxonomy" id="662762"/>
    <lineage>
        <taxon>Archaea</taxon>
        <taxon>Candidatus Parvarchaeota</taxon>
        <taxon>Candidatus Parvarchaeum</taxon>
    </lineage>
</organism>
<protein>
    <submittedName>
        <fullName evidence="1">Uncharacterized protein</fullName>
    </submittedName>
</protein>
<dbReference type="AlphaFoldDB" id="D6GV54"/>
<evidence type="ECO:0000313" key="1">
    <source>
        <dbReference type="EMBL" id="EFD92855.1"/>
    </source>
</evidence>